<feature type="transmembrane region" description="Helical" evidence="3">
    <location>
        <begin position="79"/>
        <end position="101"/>
    </location>
</feature>
<dbReference type="OrthoDB" id="6783494at2759"/>
<dbReference type="Proteomes" id="UP001153712">
    <property type="component" value="Chromosome 1"/>
</dbReference>
<organism evidence="4 5">
    <name type="scientific">Phyllotreta striolata</name>
    <name type="common">Striped flea beetle</name>
    <name type="synonym">Crioceris striolata</name>
    <dbReference type="NCBI Taxonomy" id="444603"/>
    <lineage>
        <taxon>Eukaryota</taxon>
        <taxon>Metazoa</taxon>
        <taxon>Ecdysozoa</taxon>
        <taxon>Arthropoda</taxon>
        <taxon>Hexapoda</taxon>
        <taxon>Insecta</taxon>
        <taxon>Pterygota</taxon>
        <taxon>Neoptera</taxon>
        <taxon>Endopterygota</taxon>
        <taxon>Coleoptera</taxon>
        <taxon>Polyphaga</taxon>
        <taxon>Cucujiformia</taxon>
        <taxon>Chrysomeloidea</taxon>
        <taxon>Chrysomelidae</taxon>
        <taxon>Galerucinae</taxon>
        <taxon>Alticini</taxon>
        <taxon>Phyllotreta</taxon>
    </lineage>
</organism>
<feature type="region of interest" description="Disordered" evidence="2">
    <location>
        <begin position="484"/>
        <end position="504"/>
    </location>
</feature>
<keyword evidence="3" id="KW-1133">Transmembrane helix</keyword>
<feature type="compositionally biased region" description="Polar residues" evidence="2">
    <location>
        <begin position="427"/>
        <end position="447"/>
    </location>
</feature>
<accession>A0A9P0DKW3</accession>
<evidence type="ECO:0000256" key="3">
    <source>
        <dbReference type="SAM" id="Phobius"/>
    </source>
</evidence>
<keyword evidence="3" id="KW-0812">Transmembrane</keyword>
<feature type="region of interest" description="Disordered" evidence="2">
    <location>
        <begin position="427"/>
        <end position="460"/>
    </location>
</feature>
<proteinExistence type="predicted"/>
<feature type="coiled-coil region" evidence="1">
    <location>
        <begin position="220"/>
        <end position="349"/>
    </location>
</feature>
<dbReference type="AlphaFoldDB" id="A0A9P0DKW3"/>
<feature type="transmembrane region" description="Helical" evidence="3">
    <location>
        <begin position="21"/>
        <end position="39"/>
    </location>
</feature>
<evidence type="ECO:0000313" key="4">
    <source>
        <dbReference type="EMBL" id="CAH1142527.1"/>
    </source>
</evidence>
<reference evidence="4" key="1">
    <citation type="submission" date="2022-01" db="EMBL/GenBank/DDBJ databases">
        <authorList>
            <person name="King R."/>
        </authorList>
    </citation>
    <scope>NUCLEOTIDE SEQUENCE</scope>
</reference>
<evidence type="ECO:0000256" key="1">
    <source>
        <dbReference type="SAM" id="Coils"/>
    </source>
</evidence>
<gene>
    <name evidence="4" type="ORF">PHYEVI_LOCUS1330</name>
</gene>
<dbReference type="EMBL" id="OU900094">
    <property type="protein sequence ID" value="CAH1142527.1"/>
    <property type="molecule type" value="Genomic_DNA"/>
</dbReference>
<keyword evidence="1" id="KW-0175">Coiled coil</keyword>
<sequence length="504" mass="57971">MPAKHRCRVKLPQRMFVHWKSLVLFGLIFWFLLCSFDLLGNPRGFMRDDDYNLIYGTLYQEKAKPKSLDQQLLVVLKNFGFSLLLWNSATFLCSVLFCITVRKLWWMCIKPFSVSRNNQIISTLALVSCCYPRTNFITSKIPIKVRSRIIEPKGSISQVALPKTSQIISHASSPNILNTSKSTNLSDKTKFLNKRSKDVVFAGPPSLQQNVFSFVANSEINKLKEEIVNLEDISMKEQSDLSKRIDKLQKSKKELSKQLATAQHENKVAKQEIQELVEDRDILLKKVDMLNKEMTTNKKCKKLSLDQMEKLATNAENLKKQLQQVTRDKEILEKKLKLLQEAYERLQERFILSDDHLRMNNYANEPERDDADTTKIQSKYSNKRSNNVQSISNPELDLQNIQIKMKQLEKNLENFSSMKNSVNLSALQTDETPSDASQISIDDSNSKSTIDDNENDSDISDFSFSKRITRNFNPYLPSLAARKQNISSRVDFTAPDDGRESDID</sequence>
<protein>
    <submittedName>
        <fullName evidence="4">Uncharacterized protein</fullName>
    </submittedName>
</protein>
<evidence type="ECO:0000256" key="2">
    <source>
        <dbReference type="SAM" id="MobiDB-lite"/>
    </source>
</evidence>
<keyword evidence="3" id="KW-0472">Membrane</keyword>
<keyword evidence="5" id="KW-1185">Reference proteome</keyword>
<evidence type="ECO:0000313" key="5">
    <source>
        <dbReference type="Proteomes" id="UP001153712"/>
    </source>
</evidence>
<name>A0A9P0DKW3_PHYSR</name>
<feature type="compositionally biased region" description="Polar residues" evidence="2">
    <location>
        <begin position="374"/>
        <end position="393"/>
    </location>
</feature>
<feature type="region of interest" description="Disordered" evidence="2">
    <location>
        <begin position="362"/>
        <end position="393"/>
    </location>
</feature>